<dbReference type="PATRIC" id="fig|37927.3.peg.3733"/>
<dbReference type="RefSeq" id="WP_066500821.1">
    <property type="nucleotide sequence ID" value="NZ_BJMO01000054.1"/>
</dbReference>
<dbReference type="Pfam" id="PF08223">
    <property type="entry name" value="PaaX_C"/>
    <property type="match status" value="1"/>
</dbReference>
<reference evidence="4 5" key="1">
    <citation type="submission" date="2016-02" db="EMBL/GenBank/DDBJ databases">
        <title>Complete genome of Sinomonas atrocyanea KCTC 3377.</title>
        <authorList>
            <person name="Kim K.M."/>
        </authorList>
    </citation>
    <scope>NUCLEOTIDE SEQUENCE [LARGE SCALE GENOMIC DNA]</scope>
    <source>
        <strain evidence="4 5">KCTC 3377</strain>
    </source>
</reference>
<feature type="domain" description="Transcriptional repressor PaaX-like C-terminal" evidence="2">
    <location>
        <begin position="199"/>
        <end position="281"/>
    </location>
</feature>
<dbReference type="PIRSF" id="PIRSF020623">
    <property type="entry name" value="PaaX"/>
    <property type="match status" value="1"/>
</dbReference>
<feature type="domain" description="Transcriptional repressor PaaX-like central Cas2-like" evidence="3">
    <location>
        <begin position="113"/>
        <end position="179"/>
    </location>
</feature>
<dbReference type="Gene3D" id="1.10.10.10">
    <property type="entry name" value="Winged helix-like DNA-binding domain superfamily/Winged helix DNA-binding domain"/>
    <property type="match status" value="1"/>
</dbReference>
<dbReference type="Pfam" id="PF20803">
    <property type="entry name" value="PaaX_M"/>
    <property type="match status" value="1"/>
</dbReference>
<proteinExistence type="predicted"/>
<dbReference type="STRING" id="37927.SA2016_3640"/>
<dbReference type="PANTHER" id="PTHR30319">
    <property type="entry name" value="PHENYLACETIC ACID REGULATOR-RELATED TRANSCRIPTIONAL REPRESSOR"/>
    <property type="match status" value="1"/>
</dbReference>
<dbReference type="InterPro" id="IPR013225">
    <property type="entry name" value="PaaX_C"/>
</dbReference>
<feature type="domain" description="Transcriptional repressor PaaX-like N-terminal" evidence="1">
    <location>
        <begin position="27"/>
        <end position="91"/>
    </location>
</feature>
<dbReference type="Gene3D" id="3.30.70.2650">
    <property type="match status" value="1"/>
</dbReference>
<evidence type="ECO:0000259" key="2">
    <source>
        <dbReference type="Pfam" id="PF08223"/>
    </source>
</evidence>
<gene>
    <name evidence="4" type="ORF">SA2016_3640</name>
</gene>
<dbReference type="EMBL" id="CP014518">
    <property type="protein sequence ID" value="AMM34298.1"/>
    <property type="molecule type" value="Genomic_DNA"/>
</dbReference>
<dbReference type="SUPFAM" id="SSF46785">
    <property type="entry name" value="Winged helix' DNA-binding domain"/>
    <property type="match status" value="1"/>
</dbReference>
<dbReference type="InterPro" id="IPR036388">
    <property type="entry name" value="WH-like_DNA-bd_sf"/>
</dbReference>
<dbReference type="InterPro" id="IPR012906">
    <property type="entry name" value="PaaX-like_N"/>
</dbReference>
<evidence type="ECO:0000259" key="1">
    <source>
        <dbReference type="Pfam" id="PF07848"/>
    </source>
</evidence>
<sequence length="301" mass="33563">MRYEGQVRPSAAMVDFPRPQRGGTSQHLLVTMLGEFWRHTDLWLPARAIVRLAEDVGLSRSAVTTALSRLAARGVLENDGGGRASRYRFTAAARARLAIGTQEVARFGDPAVRWDRRWTAVAFSVPESEREIREAFRARLKWLGFAPVYGALWFCPRDRMEQVREIAEAYGVEDYMAFRVEDGGFEGRRPAIVDTAEPPRRYAEFADANAARLERLRAGGLDPAEGFRLRVEAVDTWRAFPWDDPGMPYELLPADWPLLRARESYVALFAATAPLAERHVRAVLGALAPEAEAGVAVPAAP</sequence>
<name>A0A127A487_9MICC</name>
<dbReference type="GO" id="GO:0006351">
    <property type="term" value="P:DNA-templated transcription"/>
    <property type="evidence" value="ECO:0007669"/>
    <property type="project" value="InterPro"/>
</dbReference>
<dbReference type="KEGG" id="satk:SA2016_3640"/>
<accession>A0A127A487</accession>
<dbReference type="Gene3D" id="1.20.58.1460">
    <property type="match status" value="1"/>
</dbReference>
<dbReference type="InterPro" id="IPR011965">
    <property type="entry name" value="PaaX_trns_reg"/>
</dbReference>
<dbReference type="PANTHER" id="PTHR30319:SF1">
    <property type="entry name" value="TRANSCRIPTIONAL REPRESSOR PAAX"/>
    <property type="match status" value="1"/>
</dbReference>
<protein>
    <submittedName>
        <fullName evidence="4">Putative PaaX family transcriptional regulator</fullName>
    </submittedName>
</protein>
<dbReference type="Proteomes" id="UP000070134">
    <property type="component" value="Chromosome"/>
</dbReference>
<dbReference type="AlphaFoldDB" id="A0A127A487"/>
<evidence type="ECO:0000259" key="3">
    <source>
        <dbReference type="Pfam" id="PF20803"/>
    </source>
</evidence>
<organism evidence="4 5">
    <name type="scientific">Sinomonas atrocyanea</name>
    <dbReference type="NCBI Taxonomy" id="37927"/>
    <lineage>
        <taxon>Bacteria</taxon>
        <taxon>Bacillati</taxon>
        <taxon>Actinomycetota</taxon>
        <taxon>Actinomycetes</taxon>
        <taxon>Micrococcales</taxon>
        <taxon>Micrococcaceae</taxon>
        <taxon>Sinomonas</taxon>
    </lineage>
</organism>
<evidence type="ECO:0000313" key="5">
    <source>
        <dbReference type="Proteomes" id="UP000070134"/>
    </source>
</evidence>
<dbReference type="InterPro" id="IPR036390">
    <property type="entry name" value="WH_DNA-bd_sf"/>
</dbReference>
<dbReference type="InterPro" id="IPR048846">
    <property type="entry name" value="PaaX-like_central"/>
</dbReference>
<evidence type="ECO:0000313" key="4">
    <source>
        <dbReference type="EMBL" id="AMM34298.1"/>
    </source>
</evidence>
<keyword evidence="5" id="KW-1185">Reference proteome</keyword>
<dbReference type="Pfam" id="PF07848">
    <property type="entry name" value="PaaX"/>
    <property type="match status" value="1"/>
</dbReference>